<sequence>MTRPALTKQLTPEEFNEYYFLKEELKEFCRHEGLKVSGNKGDLEKRIIHYLSTGESLKEEDIRNKSQEISSEIALDSKLGENFRFSEDKRAFFKNEIGNTFKFKVKFQKWVKANPDKTYRDAINAYFEIQNSKEKTEISKQFQYNQYIRDFFKNNNDKSLDDAIKCWKYKKSLKGHNRYENSDLKVLNGE</sequence>
<dbReference type="InterPro" id="IPR003034">
    <property type="entry name" value="SAP_dom"/>
</dbReference>
<organism evidence="2 3">
    <name type="scientific">Methanobrevibacter millerae</name>
    <dbReference type="NCBI Taxonomy" id="230361"/>
    <lineage>
        <taxon>Archaea</taxon>
        <taxon>Methanobacteriati</taxon>
        <taxon>Methanobacteriota</taxon>
        <taxon>Methanomada group</taxon>
        <taxon>Methanobacteria</taxon>
        <taxon>Methanobacteriales</taxon>
        <taxon>Methanobacteriaceae</taxon>
        <taxon>Methanobrevibacter</taxon>
    </lineage>
</organism>
<evidence type="ECO:0000313" key="3">
    <source>
        <dbReference type="Proteomes" id="UP000762703"/>
    </source>
</evidence>
<dbReference type="PROSITE" id="PS50800">
    <property type="entry name" value="SAP"/>
    <property type="match status" value="1"/>
</dbReference>
<dbReference type="Gene3D" id="1.10.720.30">
    <property type="entry name" value="SAP domain"/>
    <property type="match status" value="1"/>
</dbReference>
<evidence type="ECO:0000313" key="2">
    <source>
        <dbReference type="EMBL" id="MBE6505231.1"/>
    </source>
</evidence>
<dbReference type="EMBL" id="SUTE01000042">
    <property type="protein sequence ID" value="MBE6505231.1"/>
    <property type="molecule type" value="Genomic_DNA"/>
</dbReference>
<dbReference type="RefSeq" id="WP_303736871.1">
    <property type="nucleotide sequence ID" value="NZ_SUTE01000042.1"/>
</dbReference>
<dbReference type="InterPro" id="IPR036361">
    <property type="entry name" value="SAP_dom_sf"/>
</dbReference>
<dbReference type="SUPFAM" id="SSF68906">
    <property type="entry name" value="SAP domain"/>
    <property type="match status" value="1"/>
</dbReference>
<protein>
    <recommendedName>
        <fullName evidence="1">SAP domain-containing protein</fullName>
    </recommendedName>
</protein>
<dbReference type="Pfam" id="PF20026">
    <property type="entry name" value="DUF6434"/>
    <property type="match status" value="1"/>
</dbReference>
<comment type="caution">
    <text evidence="2">The sequence shown here is derived from an EMBL/GenBank/DDBJ whole genome shotgun (WGS) entry which is preliminary data.</text>
</comment>
<proteinExistence type="predicted"/>
<name>A0A8T3VKD4_9EURY</name>
<dbReference type="AlphaFoldDB" id="A0A8T3VKD4"/>
<dbReference type="Proteomes" id="UP000762703">
    <property type="component" value="Unassembled WGS sequence"/>
</dbReference>
<accession>A0A8T3VKD4</accession>
<dbReference type="Pfam" id="PF18953">
    <property type="entry name" value="SAP_new25"/>
    <property type="match status" value="1"/>
</dbReference>
<dbReference type="InterPro" id="IPR045492">
    <property type="entry name" value="DUF6434"/>
</dbReference>
<gene>
    <name evidence="2" type="ORF">E7Z73_05760</name>
</gene>
<evidence type="ECO:0000259" key="1">
    <source>
        <dbReference type="PROSITE" id="PS50800"/>
    </source>
</evidence>
<reference evidence="2" key="1">
    <citation type="submission" date="2019-04" db="EMBL/GenBank/DDBJ databases">
        <title>Evolution of Biomass-Degrading Anaerobic Consortia Revealed by Metagenomics.</title>
        <authorList>
            <person name="Peng X."/>
        </authorList>
    </citation>
    <scope>NUCLEOTIDE SEQUENCE</scope>
    <source>
        <strain evidence="2">SIG12</strain>
    </source>
</reference>
<feature type="domain" description="SAP" evidence="1">
    <location>
        <begin position="17"/>
        <end position="51"/>
    </location>
</feature>